<dbReference type="KEGG" id="wse:WALSEDRAFT_64599"/>
<organism evidence="9 10">
    <name type="scientific">Wallemia mellicola (strain ATCC MYA-4683 / CBS 633.66)</name>
    <name type="common">Wallemia sebi (CBS 633.66)</name>
    <dbReference type="NCBI Taxonomy" id="671144"/>
    <lineage>
        <taxon>Eukaryota</taxon>
        <taxon>Fungi</taxon>
        <taxon>Dikarya</taxon>
        <taxon>Basidiomycota</taxon>
        <taxon>Wallemiomycotina</taxon>
        <taxon>Wallemiomycetes</taxon>
        <taxon>Wallemiales</taxon>
        <taxon>Wallemiaceae</taxon>
        <taxon>Wallemia</taxon>
    </lineage>
</organism>
<comment type="similarity">
    <text evidence="2">Belongs to the amino acid/polyamine transporter 2 family.</text>
</comment>
<gene>
    <name evidence="9" type="ORF">WALSEDRAFT_64599</name>
</gene>
<protein>
    <recommendedName>
        <fullName evidence="8">Amino acid transporter transmembrane domain-containing protein</fullName>
    </recommendedName>
</protein>
<dbReference type="PANTHER" id="PTHR22950:SF479">
    <property type="entry name" value="AMINO ACID TRANSPORTER (EUROFUNG)-RELATED"/>
    <property type="match status" value="1"/>
</dbReference>
<sequence>MGEPLEKDSVESDTERGTVDKTRVYANDKPVVEIDAFEQNKNNSDYQEFKTLAALLLAETLALGVLNFPKIASEIGIVPTIIATIGLACLAWVTGYILVDFKVNHPSVMSFADVGQLIGGPILKWVLLTGVLLSGIFISASHTNSGGTALLEMSSNARCSVLLGLCIALLCFIFTIPRKYEHTAYAAFISCFSIVVACLITIIACGVNRDSWGDSNGEVTWKAFNNPGLVGVINSFTEIVFAYGGHAFIFSATAEMKNPNDFKKSLAVVQVVSTAFYITIGVGVYVLVGDANVVSPALSIPSHKVETIAYAIAMISIIVSGIIPVLTGLKQLWLELFRGKPMLTSNSWKANALIYIISTNTILLKSYIDSCKRNNCMVYLWTEWSNLAGGK</sequence>
<dbReference type="RefSeq" id="XP_006958682.1">
    <property type="nucleotide sequence ID" value="XM_006958620.1"/>
</dbReference>
<dbReference type="PANTHER" id="PTHR22950">
    <property type="entry name" value="AMINO ACID TRANSPORTER"/>
    <property type="match status" value="1"/>
</dbReference>
<evidence type="ECO:0000256" key="2">
    <source>
        <dbReference type="ARBA" id="ARBA00008066"/>
    </source>
</evidence>
<feature type="transmembrane region" description="Helical" evidence="7">
    <location>
        <begin position="266"/>
        <end position="288"/>
    </location>
</feature>
<dbReference type="Pfam" id="PF01490">
    <property type="entry name" value="Aa_trans"/>
    <property type="match status" value="1"/>
</dbReference>
<feature type="domain" description="Amino acid transporter transmembrane" evidence="8">
    <location>
        <begin position="50"/>
        <end position="323"/>
    </location>
</feature>
<name>I4YBJ2_WALMC</name>
<dbReference type="GeneID" id="18474944"/>
<dbReference type="GO" id="GO:0015179">
    <property type="term" value="F:L-amino acid transmembrane transporter activity"/>
    <property type="evidence" value="ECO:0007669"/>
    <property type="project" value="TreeGrafter"/>
</dbReference>
<feature type="transmembrane region" description="Helical" evidence="7">
    <location>
        <begin position="49"/>
        <end position="68"/>
    </location>
</feature>
<dbReference type="HOGENOM" id="CLU_027816_4_2_1"/>
<keyword evidence="10" id="KW-1185">Reference proteome</keyword>
<dbReference type="STRING" id="671144.I4YBJ2"/>
<comment type="subcellular location">
    <subcellularLocation>
        <location evidence="1">Membrane</location>
        <topology evidence="1">Multi-pass membrane protein</topology>
    </subcellularLocation>
</comment>
<feature type="transmembrane region" description="Helical" evidence="7">
    <location>
        <begin position="75"/>
        <end position="98"/>
    </location>
</feature>
<evidence type="ECO:0000313" key="10">
    <source>
        <dbReference type="Proteomes" id="UP000005242"/>
    </source>
</evidence>
<evidence type="ECO:0000256" key="6">
    <source>
        <dbReference type="SAM" id="MobiDB-lite"/>
    </source>
</evidence>
<keyword evidence="4 7" id="KW-1133">Transmembrane helix</keyword>
<evidence type="ECO:0000256" key="4">
    <source>
        <dbReference type="ARBA" id="ARBA00022989"/>
    </source>
</evidence>
<dbReference type="Proteomes" id="UP000005242">
    <property type="component" value="Unassembled WGS sequence"/>
</dbReference>
<keyword evidence="5 7" id="KW-0472">Membrane</keyword>
<dbReference type="OMA" id="SEMVLYT"/>
<evidence type="ECO:0000256" key="5">
    <source>
        <dbReference type="ARBA" id="ARBA00023136"/>
    </source>
</evidence>
<dbReference type="GO" id="GO:0016020">
    <property type="term" value="C:membrane"/>
    <property type="evidence" value="ECO:0007669"/>
    <property type="project" value="UniProtKB-SubCell"/>
</dbReference>
<reference evidence="9 10" key="1">
    <citation type="journal article" date="2012" name="Fungal Genet. Biol.">
        <title>The genome of the xerotolerant mold Wallemia sebi reveals adaptations to osmotic stress and suggests cryptic sexual reproduction.</title>
        <authorList>
            <person name="Padamsee M."/>
            <person name="Kumar T.K.A."/>
            <person name="Riley R."/>
            <person name="Binder M."/>
            <person name="Boyd A."/>
            <person name="Calvo A.M."/>
            <person name="Furukawa K."/>
            <person name="Hesse C."/>
            <person name="Hohmann S."/>
            <person name="James T.Y."/>
            <person name="LaButti K."/>
            <person name="Lapidus A."/>
            <person name="Lindquist E."/>
            <person name="Lucas S."/>
            <person name="Miller K."/>
            <person name="Shantappa S."/>
            <person name="Grigoriev I.V."/>
            <person name="Hibbett D.S."/>
            <person name="McLaughlin D.J."/>
            <person name="Spatafora J.W."/>
            <person name="Aime M.C."/>
        </authorList>
    </citation>
    <scope>NUCLEOTIDE SEQUENCE [LARGE SCALE GENOMIC DNA]</scope>
    <source>
        <strain evidence="10">ATCC MYA-4683 / CBS 633.66</strain>
    </source>
</reference>
<feature type="region of interest" description="Disordered" evidence="6">
    <location>
        <begin position="1"/>
        <end position="21"/>
    </location>
</feature>
<feature type="transmembrane region" description="Helical" evidence="7">
    <location>
        <begin position="350"/>
        <end position="368"/>
    </location>
</feature>
<feature type="transmembrane region" description="Helical" evidence="7">
    <location>
        <begin position="183"/>
        <end position="207"/>
    </location>
</feature>
<evidence type="ECO:0000256" key="3">
    <source>
        <dbReference type="ARBA" id="ARBA00022692"/>
    </source>
</evidence>
<dbReference type="eggNOG" id="ENOG502QVWN">
    <property type="taxonomic scope" value="Eukaryota"/>
</dbReference>
<proteinExistence type="inferred from homology"/>
<evidence type="ECO:0000256" key="1">
    <source>
        <dbReference type="ARBA" id="ARBA00004141"/>
    </source>
</evidence>
<dbReference type="InParanoid" id="I4YBJ2"/>
<dbReference type="EMBL" id="JH668233">
    <property type="protein sequence ID" value="EIM21334.1"/>
    <property type="molecule type" value="Genomic_DNA"/>
</dbReference>
<feature type="transmembrane region" description="Helical" evidence="7">
    <location>
        <begin position="308"/>
        <end position="329"/>
    </location>
</feature>
<evidence type="ECO:0000313" key="9">
    <source>
        <dbReference type="EMBL" id="EIM21334.1"/>
    </source>
</evidence>
<dbReference type="OrthoDB" id="294730at2759"/>
<dbReference type="InterPro" id="IPR013057">
    <property type="entry name" value="AA_transpt_TM"/>
</dbReference>
<evidence type="ECO:0000259" key="8">
    <source>
        <dbReference type="Pfam" id="PF01490"/>
    </source>
</evidence>
<feature type="transmembrane region" description="Helical" evidence="7">
    <location>
        <begin position="159"/>
        <end position="177"/>
    </location>
</feature>
<evidence type="ECO:0000256" key="7">
    <source>
        <dbReference type="SAM" id="Phobius"/>
    </source>
</evidence>
<dbReference type="Gene3D" id="1.20.1740.10">
    <property type="entry name" value="Amino acid/polyamine transporter I"/>
    <property type="match status" value="1"/>
</dbReference>
<accession>I4YBJ2</accession>
<dbReference type="AlphaFoldDB" id="I4YBJ2"/>
<keyword evidence="3 7" id="KW-0812">Transmembrane</keyword>
<feature type="transmembrane region" description="Helical" evidence="7">
    <location>
        <begin position="118"/>
        <end position="138"/>
    </location>
</feature>